<dbReference type="PANTHER" id="PTHR30065:SF8">
    <property type="entry name" value="FLAGELLAR BIOSYNTHETIC PROTEIN FLIR"/>
    <property type="match status" value="1"/>
</dbReference>
<evidence type="ECO:0000313" key="12">
    <source>
        <dbReference type="Proteomes" id="UP000244884"/>
    </source>
</evidence>
<keyword evidence="8 10" id="KW-0975">Bacterial flagellum</keyword>
<feature type="transmembrane region" description="Helical" evidence="10">
    <location>
        <begin position="42"/>
        <end position="59"/>
    </location>
</feature>
<dbReference type="GO" id="GO:0044780">
    <property type="term" value="P:bacterial-type flagellum assembly"/>
    <property type="evidence" value="ECO:0007669"/>
    <property type="project" value="UniProtKB-UniRule"/>
</dbReference>
<feature type="transmembrane region" description="Helical" evidence="10">
    <location>
        <begin position="212"/>
        <end position="233"/>
    </location>
</feature>
<dbReference type="NCBIfam" id="TIGR01400">
    <property type="entry name" value="fliR"/>
    <property type="match status" value="1"/>
</dbReference>
<evidence type="ECO:0000256" key="3">
    <source>
        <dbReference type="ARBA" id="ARBA00021717"/>
    </source>
</evidence>
<feature type="transmembrane region" description="Helical" evidence="10">
    <location>
        <begin position="155"/>
        <end position="174"/>
    </location>
</feature>
<accession>A0A2U8DFU8</accession>
<dbReference type="Proteomes" id="UP000244884">
    <property type="component" value="Chromosome"/>
</dbReference>
<name>A0A2U8DFU8_9GAMM</name>
<dbReference type="InterPro" id="IPR006303">
    <property type="entry name" value="FliR"/>
</dbReference>
<keyword evidence="7 10" id="KW-0472">Membrane</keyword>
<dbReference type="GO" id="GO:0006605">
    <property type="term" value="P:protein targeting"/>
    <property type="evidence" value="ECO:0007669"/>
    <property type="project" value="UniProtKB-UniRule"/>
</dbReference>
<proteinExistence type="inferred from homology"/>
<reference evidence="11 12" key="1">
    <citation type="submission" date="2018-04" db="EMBL/GenBank/DDBJ databases">
        <title>Genome sequence of Buchnera aphidicola from Melaphis sacchari.</title>
        <authorList>
            <person name="Geib S.M."/>
            <person name="Palmer N.A."/>
            <person name="Sattler S.E."/>
            <person name="Sarath G."/>
        </authorList>
    </citation>
    <scope>NUCLEOTIDE SEQUENCE [LARGE SCALE GENOMIC DNA]</scope>
    <source>
        <strain evidence="11 12">LSU</strain>
    </source>
</reference>
<protein>
    <recommendedName>
        <fullName evidence="3 9">Flagellar biosynthetic protein FliR</fullName>
    </recommendedName>
</protein>
<evidence type="ECO:0000256" key="4">
    <source>
        <dbReference type="ARBA" id="ARBA00022475"/>
    </source>
</evidence>
<dbReference type="InterPro" id="IPR002010">
    <property type="entry name" value="T3SS_IM_R"/>
</dbReference>
<keyword evidence="6 10" id="KW-1133">Transmembrane helix</keyword>
<feature type="transmembrane region" description="Helical" evidence="10">
    <location>
        <begin position="126"/>
        <end position="148"/>
    </location>
</feature>
<dbReference type="PANTHER" id="PTHR30065">
    <property type="entry name" value="FLAGELLAR BIOSYNTHETIC PROTEIN FLIR"/>
    <property type="match status" value="1"/>
</dbReference>
<dbReference type="EMBL" id="CP029161">
    <property type="protein sequence ID" value="AWH90678.1"/>
    <property type="molecule type" value="Genomic_DNA"/>
</dbReference>
<comment type="subcellular location">
    <subcellularLocation>
        <location evidence="10">Cell membrane</location>
        <topology evidence="10">Multi-pass membrane protein</topology>
    </subcellularLocation>
    <subcellularLocation>
        <location evidence="10">Bacterial flagellum basal body</location>
    </subcellularLocation>
</comment>
<keyword evidence="11" id="KW-0969">Cilium</keyword>
<keyword evidence="5 10" id="KW-0812">Transmembrane</keyword>
<dbReference type="AlphaFoldDB" id="A0A2U8DFU8"/>
<keyword evidence="11" id="KW-0966">Cell projection</keyword>
<evidence type="ECO:0000256" key="8">
    <source>
        <dbReference type="ARBA" id="ARBA00023143"/>
    </source>
</evidence>
<feature type="transmembrane region" description="Helical" evidence="10">
    <location>
        <begin position="6"/>
        <end position="30"/>
    </location>
</feature>
<keyword evidence="4 10" id="KW-1003">Cell membrane</keyword>
<dbReference type="GO" id="GO:0005886">
    <property type="term" value="C:plasma membrane"/>
    <property type="evidence" value="ECO:0007669"/>
    <property type="project" value="UniProtKB-SubCell"/>
</dbReference>
<evidence type="ECO:0000256" key="6">
    <source>
        <dbReference type="ARBA" id="ARBA00022989"/>
    </source>
</evidence>
<comment type="function">
    <text evidence="1 10">Role in flagellar biosynthesis.</text>
</comment>
<sequence length="256" mass="28866">MLTFNNFQLLILIGNLFWPFVRILAFISTGPIFNHQHVNKKIKIILSAIISAIISPFLPHVDFNLFSFIGLLLLLQQVLIGVALGFVSQFLFSAINFSGEVVGLQMGLSFATFFSGNNYNIGSSVLSRILNILVLFLFLAVNAHLYLISALINSFYSIPISINYFNINIFSNLLKFSSSIFINSVMFVLPIMIFLLLSNLMMSFLNRLSPQISIFSIGFPLNLSIGILMLYYLTSNSISFFQGMFNELFLFISHTF</sequence>
<dbReference type="OrthoDB" id="9797790at2"/>
<feature type="transmembrane region" description="Helical" evidence="10">
    <location>
        <begin position="180"/>
        <end position="200"/>
    </location>
</feature>
<evidence type="ECO:0000256" key="5">
    <source>
        <dbReference type="ARBA" id="ARBA00022692"/>
    </source>
</evidence>
<gene>
    <name evidence="11" type="primary">fliR</name>
    <name evidence="11" type="ORF">DD681_02630</name>
</gene>
<dbReference type="Pfam" id="PF01311">
    <property type="entry name" value="Bac_export_1"/>
    <property type="match status" value="1"/>
</dbReference>
<evidence type="ECO:0000256" key="9">
    <source>
        <dbReference type="NCBIfam" id="TIGR01400"/>
    </source>
</evidence>
<evidence type="ECO:0000256" key="7">
    <source>
        <dbReference type="ARBA" id="ARBA00023136"/>
    </source>
</evidence>
<evidence type="ECO:0000256" key="1">
    <source>
        <dbReference type="ARBA" id="ARBA00002578"/>
    </source>
</evidence>
<comment type="similarity">
    <text evidence="2 10">Belongs to the FliR/MopE/SpaR family.</text>
</comment>
<evidence type="ECO:0000313" key="11">
    <source>
        <dbReference type="EMBL" id="AWH90678.1"/>
    </source>
</evidence>
<organism evidence="11 12">
    <name type="scientific">Buchnera aphidicola</name>
    <name type="common">Melanaphis sacchari</name>
    <dbReference type="NCBI Taxonomy" id="2173854"/>
    <lineage>
        <taxon>Bacteria</taxon>
        <taxon>Pseudomonadati</taxon>
        <taxon>Pseudomonadota</taxon>
        <taxon>Gammaproteobacteria</taxon>
        <taxon>Enterobacterales</taxon>
        <taxon>Erwiniaceae</taxon>
        <taxon>Buchnera</taxon>
    </lineage>
</organism>
<dbReference type="RefSeq" id="WP_158341454.1">
    <property type="nucleotide sequence ID" value="NZ_CP029161.1"/>
</dbReference>
<evidence type="ECO:0000256" key="10">
    <source>
        <dbReference type="RuleBase" id="RU362071"/>
    </source>
</evidence>
<dbReference type="GO" id="GO:0009425">
    <property type="term" value="C:bacterial-type flagellum basal body"/>
    <property type="evidence" value="ECO:0007669"/>
    <property type="project" value="UniProtKB-SubCell"/>
</dbReference>
<evidence type="ECO:0000256" key="2">
    <source>
        <dbReference type="ARBA" id="ARBA00009772"/>
    </source>
</evidence>
<keyword evidence="11" id="KW-0282">Flagellum</keyword>
<dbReference type="PRINTS" id="PR00953">
    <property type="entry name" value="TYPE3IMRPROT"/>
</dbReference>
<feature type="transmembrane region" description="Helical" evidence="10">
    <location>
        <begin position="65"/>
        <end position="87"/>
    </location>
</feature>